<dbReference type="STRING" id="930991.A0A0D0D8U8"/>
<evidence type="ECO:0000313" key="2">
    <source>
        <dbReference type="Proteomes" id="UP000054538"/>
    </source>
</evidence>
<dbReference type="InParanoid" id="A0A0D0D8U8"/>
<gene>
    <name evidence="1" type="ORF">PAXRUDRAFT_86847</name>
</gene>
<proteinExistence type="predicted"/>
<feature type="non-terminal residue" evidence="1">
    <location>
        <position position="63"/>
    </location>
</feature>
<feature type="non-terminal residue" evidence="1">
    <location>
        <position position="1"/>
    </location>
</feature>
<name>A0A0D0D8U8_9AGAM</name>
<dbReference type="EMBL" id="KN829627">
    <property type="protein sequence ID" value="KIK73555.1"/>
    <property type="molecule type" value="Genomic_DNA"/>
</dbReference>
<accession>A0A0D0D8U8</accession>
<protein>
    <submittedName>
        <fullName evidence="1">Uncharacterized protein</fullName>
    </submittedName>
</protein>
<organism evidence="1 2">
    <name type="scientific">Paxillus rubicundulus Ve08.2h10</name>
    <dbReference type="NCBI Taxonomy" id="930991"/>
    <lineage>
        <taxon>Eukaryota</taxon>
        <taxon>Fungi</taxon>
        <taxon>Dikarya</taxon>
        <taxon>Basidiomycota</taxon>
        <taxon>Agaricomycotina</taxon>
        <taxon>Agaricomycetes</taxon>
        <taxon>Agaricomycetidae</taxon>
        <taxon>Boletales</taxon>
        <taxon>Paxilineae</taxon>
        <taxon>Paxillaceae</taxon>
        <taxon>Paxillus</taxon>
    </lineage>
</organism>
<keyword evidence="2" id="KW-1185">Reference proteome</keyword>
<dbReference type="OrthoDB" id="2681403at2759"/>
<dbReference type="Proteomes" id="UP000054538">
    <property type="component" value="Unassembled WGS sequence"/>
</dbReference>
<sequence length="63" mass="7116">NNPIIAFNVKYQEEVMLIPYDLFVAGDNPMQAEEWSHGGLKCNYFCRTCKVGGMNIEKTSNEG</sequence>
<dbReference type="HOGENOM" id="CLU_2892124_0_0_1"/>
<evidence type="ECO:0000313" key="1">
    <source>
        <dbReference type="EMBL" id="KIK73555.1"/>
    </source>
</evidence>
<dbReference type="AlphaFoldDB" id="A0A0D0D8U8"/>
<reference evidence="1 2" key="1">
    <citation type="submission" date="2014-04" db="EMBL/GenBank/DDBJ databases">
        <authorList>
            <consortium name="DOE Joint Genome Institute"/>
            <person name="Kuo A."/>
            <person name="Kohler A."/>
            <person name="Jargeat P."/>
            <person name="Nagy L.G."/>
            <person name="Floudas D."/>
            <person name="Copeland A."/>
            <person name="Barry K.W."/>
            <person name="Cichocki N."/>
            <person name="Veneault-Fourrey C."/>
            <person name="LaButti K."/>
            <person name="Lindquist E.A."/>
            <person name="Lipzen A."/>
            <person name="Lundell T."/>
            <person name="Morin E."/>
            <person name="Murat C."/>
            <person name="Sun H."/>
            <person name="Tunlid A."/>
            <person name="Henrissat B."/>
            <person name="Grigoriev I.V."/>
            <person name="Hibbett D.S."/>
            <person name="Martin F."/>
            <person name="Nordberg H.P."/>
            <person name="Cantor M.N."/>
            <person name="Hua S.X."/>
        </authorList>
    </citation>
    <scope>NUCLEOTIDE SEQUENCE [LARGE SCALE GENOMIC DNA]</scope>
    <source>
        <strain evidence="1 2">Ve08.2h10</strain>
    </source>
</reference>
<reference evidence="2" key="2">
    <citation type="submission" date="2015-01" db="EMBL/GenBank/DDBJ databases">
        <title>Evolutionary Origins and Diversification of the Mycorrhizal Mutualists.</title>
        <authorList>
            <consortium name="DOE Joint Genome Institute"/>
            <consortium name="Mycorrhizal Genomics Consortium"/>
            <person name="Kohler A."/>
            <person name="Kuo A."/>
            <person name="Nagy L.G."/>
            <person name="Floudas D."/>
            <person name="Copeland A."/>
            <person name="Barry K.W."/>
            <person name="Cichocki N."/>
            <person name="Veneault-Fourrey C."/>
            <person name="LaButti K."/>
            <person name="Lindquist E.A."/>
            <person name="Lipzen A."/>
            <person name="Lundell T."/>
            <person name="Morin E."/>
            <person name="Murat C."/>
            <person name="Riley R."/>
            <person name="Ohm R."/>
            <person name="Sun H."/>
            <person name="Tunlid A."/>
            <person name="Henrissat B."/>
            <person name="Grigoriev I.V."/>
            <person name="Hibbett D.S."/>
            <person name="Martin F."/>
        </authorList>
    </citation>
    <scope>NUCLEOTIDE SEQUENCE [LARGE SCALE GENOMIC DNA]</scope>
    <source>
        <strain evidence="2">Ve08.2h10</strain>
    </source>
</reference>